<sequence length="466" mass="50963">MRGERPNVIVVFTDQQRWDTTGVHGNPLDLTPNFDAMARSGTHVTQAFTPQPVCAPARAAIQTGRYPTATGTYRNGIPLAAENRTLAHCFGDAGYATGYLGKWHLADQEPVPADQRGGYQSWLGANVLEFTSDAYRTIVFDEDEQSVMLPGYRSDALFDAAIRFAADHVDEPFYLFLSLIEPHHQNEVDSYPAPTGYVERYQGRWLPPDLAELGGTAHRHLGGYLGQIKRVDEGLGRLFDALRSLDLLDDTIVAQTSDHGCHFKTRNSEYKRSCHDASIRVPLALRGPGFDGGGAVARPVSVLDLPPTLLAAAGVPVPDAMDGRSFLPLLADARADWPEEVYVQVSESEVGRVLRTDRWKYYVVDPSADAWDDASGLSYVETALYDLANDPYELVNLAGSPAHRSVATALRGVLLRRMAQAGEPTATISEAPTPTLELGGQRRVDPMVHDGRYVPTRFGHQPGPNG</sequence>
<organism evidence="4 5">
    <name type="scientific">Tenggerimyces flavus</name>
    <dbReference type="NCBI Taxonomy" id="1708749"/>
    <lineage>
        <taxon>Bacteria</taxon>
        <taxon>Bacillati</taxon>
        <taxon>Actinomycetota</taxon>
        <taxon>Actinomycetes</taxon>
        <taxon>Propionibacteriales</taxon>
        <taxon>Nocardioidaceae</taxon>
        <taxon>Tenggerimyces</taxon>
    </lineage>
</organism>
<dbReference type="PANTHER" id="PTHR42693">
    <property type="entry name" value="ARYLSULFATASE FAMILY MEMBER"/>
    <property type="match status" value="1"/>
</dbReference>
<keyword evidence="5" id="KW-1185">Reference proteome</keyword>
<dbReference type="Proteomes" id="UP001595699">
    <property type="component" value="Unassembled WGS sequence"/>
</dbReference>
<evidence type="ECO:0000256" key="1">
    <source>
        <dbReference type="ARBA" id="ARBA00008779"/>
    </source>
</evidence>
<dbReference type="SUPFAM" id="SSF53649">
    <property type="entry name" value="Alkaline phosphatase-like"/>
    <property type="match status" value="1"/>
</dbReference>
<evidence type="ECO:0000259" key="3">
    <source>
        <dbReference type="Pfam" id="PF00884"/>
    </source>
</evidence>
<dbReference type="CDD" id="cd16152">
    <property type="entry name" value="sulfatase_like"/>
    <property type="match status" value="1"/>
</dbReference>
<name>A0ABV7YKC2_9ACTN</name>
<dbReference type="RefSeq" id="WP_205121063.1">
    <property type="nucleotide sequence ID" value="NZ_JAFBCM010000001.1"/>
</dbReference>
<reference evidence="5" key="1">
    <citation type="journal article" date="2019" name="Int. J. Syst. Evol. Microbiol.">
        <title>The Global Catalogue of Microorganisms (GCM) 10K type strain sequencing project: providing services to taxonomists for standard genome sequencing and annotation.</title>
        <authorList>
            <consortium name="The Broad Institute Genomics Platform"/>
            <consortium name="The Broad Institute Genome Sequencing Center for Infectious Disease"/>
            <person name="Wu L."/>
            <person name="Ma J."/>
        </authorList>
    </citation>
    <scope>NUCLEOTIDE SEQUENCE [LARGE SCALE GENOMIC DNA]</scope>
    <source>
        <strain evidence="5">CGMCC 4.7241</strain>
    </source>
</reference>
<accession>A0ABV7YKC2</accession>
<evidence type="ECO:0000313" key="4">
    <source>
        <dbReference type="EMBL" id="MFC3765791.1"/>
    </source>
</evidence>
<proteinExistence type="inferred from homology"/>
<dbReference type="PANTHER" id="PTHR42693:SF53">
    <property type="entry name" value="ENDO-4-O-SULFATASE"/>
    <property type="match status" value="1"/>
</dbReference>
<gene>
    <name evidence="4" type="ORF">ACFOUW_33495</name>
</gene>
<dbReference type="InterPro" id="IPR017850">
    <property type="entry name" value="Alkaline_phosphatase_core_sf"/>
</dbReference>
<feature type="domain" description="Sulfatase N-terminal" evidence="3">
    <location>
        <begin position="6"/>
        <end position="315"/>
    </location>
</feature>
<protein>
    <submittedName>
        <fullName evidence="4">Sulfatase-like hydrolase/transferase</fullName>
    </submittedName>
</protein>
<comment type="caution">
    <text evidence="4">The sequence shown here is derived from an EMBL/GenBank/DDBJ whole genome shotgun (WGS) entry which is preliminary data.</text>
</comment>
<comment type="similarity">
    <text evidence="1">Belongs to the sulfatase family.</text>
</comment>
<dbReference type="Gene3D" id="3.40.720.10">
    <property type="entry name" value="Alkaline Phosphatase, subunit A"/>
    <property type="match status" value="2"/>
</dbReference>
<dbReference type="InterPro" id="IPR000917">
    <property type="entry name" value="Sulfatase_N"/>
</dbReference>
<dbReference type="EMBL" id="JBHRZH010000043">
    <property type="protein sequence ID" value="MFC3765791.1"/>
    <property type="molecule type" value="Genomic_DNA"/>
</dbReference>
<evidence type="ECO:0000313" key="5">
    <source>
        <dbReference type="Proteomes" id="UP001595699"/>
    </source>
</evidence>
<keyword evidence="2" id="KW-0378">Hydrolase</keyword>
<evidence type="ECO:0000256" key="2">
    <source>
        <dbReference type="ARBA" id="ARBA00022801"/>
    </source>
</evidence>
<dbReference type="InterPro" id="IPR050738">
    <property type="entry name" value="Sulfatase"/>
</dbReference>
<dbReference type="Pfam" id="PF00884">
    <property type="entry name" value="Sulfatase"/>
    <property type="match status" value="1"/>
</dbReference>